<evidence type="ECO:0008006" key="4">
    <source>
        <dbReference type="Google" id="ProtNLM"/>
    </source>
</evidence>
<dbReference type="OrthoDB" id="9787348at2"/>
<feature type="transmembrane region" description="Helical" evidence="1">
    <location>
        <begin position="96"/>
        <end position="115"/>
    </location>
</feature>
<dbReference type="InterPro" id="IPR002829">
    <property type="entry name" value="DUF116"/>
</dbReference>
<dbReference type="AlphaFoldDB" id="S7TD47"/>
<dbReference type="PATRIC" id="fig|1121439.3.peg.1166"/>
<reference evidence="2 3" key="1">
    <citation type="journal article" date="2013" name="Genome Announc.">
        <title>Draft genome sequences for three mercury-methylating, sulfate-reducing bacteria.</title>
        <authorList>
            <person name="Brown S.D."/>
            <person name="Hurt R.A.Jr."/>
            <person name="Gilmour C.C."/>
            <person name="Elias D.A."/>
        </authorList>
    </citation>
    <scope>NUCLEOTIDE SEQUENCE [LARGE SCALE GENOMIC DNA]</scope>
    <source>
        <strain evidence="2 3">DSM 16529</strain>
    </source>
</reference>
<evidence type="ECO:0000313" key="3">
    <source>
        <dbReference type="Proteomes" id="UP000014975"/>
    </source>
</evidence>
<comment type="caution">
    <text evidence="2">The sequence shown here is derived from an EMBL/GenBank/DDBJ whole genome shotgun (WGS) entry which is preliminary data.</text>
</comment>
<dbReference type="PANTHER" id="PTHR43801">
    <property type="entry name" value="NUCLEOTIDE-BINDING PROTEIN-RELATED"/>
    <property type="match status" value="1"/>
</dbReference>
<feature type="transmembrane region" description="Helical" evidence="1">
    <location>
        <begin position="56"/>
        <end position="84"/>
    </location>
</feature>
<organism evidence="2 3">
    <name type="scientific">Alkalidesulfovibrio alkalitolerans DSM 16529</name>
    <dbReference type="NCBI Taxonomy" id="1121439"/>
    <lineage>
        <taxon>Bacteria</taxon>
        <taxon>Pseudomonadati</taxon>
        <taxon>Thermodesulfobacteriota</taxon>
        <taxon>Desulfovibrionia</taxon>
        <taxon>Desulfovibrionales</taxon>
        <taxon>Desulfovibrionaceae</taxon>
        <taxon>Alkalidesulfovibrio</taxon>
    </lineage>
</organism>
<protein>
    <recommendedName>
        <fullName evidence="4">DUF116 domain-containing protein</fullName>
    </recommendedName>
</protein>
<proteinExistence type="predicted"/>
<name>S7TD47_9BACT</name>
<keyword evidence="1" id="KW-0812">Transmembrane</keyword>
<dbReference type="eggNOG" id="COG1852">
    <property type="taxonomic scope" value="Bacteria"/>
</dbReference>
<dbReference type="Pfam" id="PF01976">
    <property type="entry name" value="DUF116"/>
    <property type="match status" value="1"/>
</dbReference>
<dbReference type="Proteomes" id="UP000014975">
    <property type="component" value="Unassembled WGS sequence"/>
</dbReference>
<keyword evidence="1" id="KW-1133">Transmembrane helix</keyword>
<keyword evidence="1" id="KW-0472">Membrane</keyword>
<dbReference type="STRING" id="1121439.dsat_2762"/>
<sequence>MTRNSVNADLNDAIEGPVRKRLFIGLIAGTSTIVCLLLALVWLVPTVGFEAIHPAAAWVFGALVLAAMLLVVWATVGLVVNIMTGRTLPFFRRMRGLTVKLFLPLMTLLGKFLGFSKQQVRSSFIKVNNELVAGEASTYPASRILLLMPHCLQRSDCARRLTYDIRNCKRCGRCPIDGLLAISDHYGIELAIATGGTIARRIVVQKRPKLILAVACERDLAEGIQDTYPLPVYGVLNERPHGPCLDTLVSLKHLDEAIRRFLDPADIAAADAKALSIPTIPVHESPASPDGDAPVRASN</sequence>
<dbReference type="PANTHER" id="PTHR43801:SF1">
    <property type="entry name" value="POLYPRENYL SYNTHETASE"/>
    <property type="match status" value="1"/>
</dbReference>
<evidence type="ECO:0000313" key="2">
    <source>
        <dbReference type="EMBL" id="EPR34480.1"/>
    </source>
</evidence>
<dbReference type="RefSeq" id="WP_020886646.1">
    <property type="nucleotide sequence ID" value="NZ_ATHI01000010.1"/>
</dbReference>
<keyword evidence="3" id="KW-1185">Reference proteome</keyword>
<feature type="transmembrane region" description="Helical" evidence="1">
    <location>
        <begin position="21"/>
        <end position="44"/>
    </location>
</feature>
<accession>S7TD47</accession>
<evidence type="ECO:0000256" key="1">
    <source>
        <dbReference type="SAM" id="Phobius"/>
    </source>
</evidence>
<dbReference type="EMBL" id="ATHI01000010">
    <property type="protein sequence ID" value="EPR34480.1"/>
    <property type="molecule type" value="Genomic_DNA"/>
</dbReference>
<gene>
    <name evidence="2" type="ORF">dsat_2762</name>
</gene>